<feature type="region of interest" description="Disordered" evidence="1">
    <location>
        <begin position="1"/>
        <end position="22"/>
    </location>
</feature>
<dbReference type="AlphaFoldDB" id="A0A9P6ISC4"/>
<evidence type="ECO:0000313" key="3">
    <source>
        <dbReference type="Proteomes" id="UP000738359"/>
    </source>
</evidence>
<dbReference type="Proteomes" id="UP000738359">
    <property type="component" value="Unassembled WGS sequence"/>
</dbReference>
<proteinExistence type="predicted"/>
<dbReference type="Gene3D" id="3.80.10.10">
    <property type="entry name" value="Ribonuclease Inhibitor"/>
    <property type="match status" value="1"/>
</dbReference>
<protein>
    <submittedName>
        <fullName evidence="2">Uncharacterized protein</fullName>
    </submittedName>
</protein>
<keyword evidence="3" id="KW-1185">Reference proteome</keyword>
<gene>
    <name evidence="2" type="ORF">BGZ70_003492</name>
</gene>
<evidence type="ECO:0000256" key="1">
    <source>
        <dbReference type="SAM" id="MobiDB-lite"/>
    </source>
</evidence>
<sequence>MALTQGARTIRQPATPPSPWDTITLEEAPEDKCVPMQNLQYNSHRVRRLVFSGIVPSRYYNYTFSSLKEVCLQNIDLFLAEDEVGFDRNLQMFIFLNRHVERIDFENMPTLPGNNFWRAVFTHWRKLHELVVWTESSVTAESVGMFWRACTLPHSISFYKRVVIPRSNVLATLRFPCIRNLSMRFASVDSKSMGPSDQLTFFKACTDLKTLSWKVHNYDLRELEFAKALGSGVWPILEGLCFTGTTIPDDVLSDILLQGTELRSFMDGTGGFGPRAHAAMKEQHFCNITFLSIAGCPAFMSPMAQEVLSGCYQLVYFRADHILVEDILSSFQAWICQALEYLCVSIVKKPDADTTQDERVCQRIDKLNSLRYLDLRLPHHRPFTAPLPPEYKDRMALDPAVIMRFPRLATLRTGKALLV</sequence>
<dbReference type="EMBL" id="JAAAHY010001965">
    <property type="protein sequence ID" value="KAF9945918.1"/>
    <property type="molecule type" value="Genomic_DNA"/>
</dbReference>
<dbReference type="SUPFAM" id="SSF52047">
    <property type="entry name" value="RNI-like"/>
    <property type="match status" value="1"/>
</dbReference>
<comment type="caution">
    <text evidence="2">The sequence shown here is derived from an EMBL/GenBank/DDBJ whole genome shotgun (WGS) entry which is preliminary data.</text>
</comment>
<dbReference type="OrthoDB" id="2335874at2759"/>
<dbReference type="InterPro" id="IPR032675">
    <property type="entry name" value="LRR_dom_sf"/>
</dbReference>
<reference evidence="2" key="1">
    <citation type="journal article" date="2020" name="Fungal Divers.">
        <title>Resolving the Mortierellaceae phylogeny through synthesis of multi-gene phylogenetics and phylogenomics.</title>
        <authorList>
            <person name="Vandepol N."/>
            <person name="Liber J."/>
            <person name="Desiro A."/>
            <person name="Na H."/>
            <person name="Kennedy M."/>
            <person name="Barry K."/>
            <person name="Grigoriev I.V."/>
            <person name="Miller A.N."/>
            <person name="O'Donnell K."/>
            <person name="Stajich J.E."/>
            <person name="Bonito G."/>
        </authorList>
    </citation>
    <scope>NUCLEOTIDE SEQUENCE</scope>
    <source>
        <strain evidence="2">CK1249</strain>
    </source>
</reference>
<accession>A0A9P6ISC4</accession>
<evidence type="ECO:0000313" key="2">
    <source>
        <dbReference type="EMBL" id="KAF9945918.1"/>
    </source>
</evidence>
<organism evidence="2 3">
    <name type="scientific">Mortierella alpina</name>
    <name type="common">Oleaginous fungus</name>
    <name type="synonym">Mortierella renispora</name>
    <dbReference type="NCBI Taxonomy" id="64518"/>
    <lineage>
        <taxon>Eukaryota</taxon>
        <taxon>Fungi</taxon>
        <taxon>Fungi incertae sedis</taxon>
        <taxon>Mucoromycota</taxon>
        <taxon>Mortierellomycotina</taxon>
        <taxon>Mortierellomycetes</taxon>
        <taxon>Mortierellales</taxon>
        <taxon>Mortierellaceae</taxon>
        <taxon>Mortierella</taxon>
    </lineage>
</organism>
<name>A0A9P6ISC4_MORAP</name>